<feature type="compositionally biased region" description="Polar residues" evidence="1">
    <location>
        <begin position="569"/>
        <end position="578"/>
    </location>
</feature>
<dbReference type="OrthoDB" id="20821at2759"/>
<dbReference type="STRING" id="404692.A0A0J6YKI5"/>
<dbReference type="EMBL" id="DS028097">
    <property type="protein sequence ID" value="KMP07458.1"/>
    <property type="molecule type" value="Genomic_DNA"/>
</dbReference>
<dbReference type="PANTHER" id="PTHR21068:SF43">
    <property type="entry name" value="SPARTIN"/>
    <property type="match status" value="1"/>
</dbReference>
<protein>
    <recommendedName>
        <fullName evidence="2">Senescence domain-containing protein</fullName>
    </recommendedName>
</protein>
<evidence type="ECO:0000313" key="3">
    <source>
        <dbReference type="EMBL" id="KMP07458.1"/>
    </source>
</evidence>
<feature type="compositionally biased region" description="Polar residues" evidence="1">
    <location>
        <begin position="7"/>
        <end position="21"/>
    </location>
</feature>
<dbReference type="InterPro" id="IPR009686">
    <property type="entry name" value="Senescence/spartin_C"/>
</dbReference>
<accession>A0A0J6YKI5</accession>
<dbReference type="GO" id="GO:0051301">
    <property type="term" value="P:cell division"/>
    <property type="evidence" value="ECO:0007669"/>
    <property type="project" value="TreeGrafter"/>
</dbReference>
<feature type="compositionally biased region" description="Pro residues" evidence="1">
    <location>
        <begin position="547"/>
        <end position="559"/>
    </location>
</feature>
<name>A0A0J6YKI5_COCIT</name>
<dbReference type="AlphaFoldDB" id="A0A0J6YKI5"/>
<feature type="domain" description="Senescence" evidence="2">
    <location>
        <begin position="312"/>
        <end position="500"/>
    </location>
</feature>
<dbReference type="InterPro" id="IPR045036">
    <property type="entry name" value="Spartin-like"/>
</dbReference>
<reference evidence="4" key="1">
    <citation type="journal article" date="2010" name="Genome Res.">
        <title>Population genomic sequencing of Coccidioides fungi reveals recent hybridization and transposon control.</title>
        <authorList>
            <person name="Neafsey D.E."/>
            <person name="Barker B.M."/>
            <person name="Sharpton T.J."/>
            <person name="Stajich J.E."/>
            <person name="Park D.J."/>
            <person name="Whiston E."/>
            <person name="Hung C.-Y."/>
            <person name="McMahan C."/>
            <person name="White J."/>
            <person name="Sykes S."/>
            <person name="Heiman D."/>
            <person name="Young S."/>
            <person name="Zeng Q."/>
            <person name="Abouelleil A."/>
            <person name="Aftuck L."/>
            <person name="Bessette D."/>
            <person name="Brown A."/>
            <person name="FitzGerald M."/>
            <person name="Lui A."/>
            <person name="Macdonald J.P."/>
            <person name="Priest M."/>
            <person name="Orbach M.J."/>
            <person name="Galgiani J.N."/>
            <person name="Kirkland T.N."/>
            <person name="Cole G.T."/>
            <person name="Birren B.W."/>
            <person name="Henn M.R."/>
            <person name="Taylor J.W."/>
            <person name="Rounsley S.D."/>
        </authorList>
    </citation>
    <scope>NUCLEOTIDE SEQUENCE [LARGE SCALE GENOMIC DNA]</scope>
    <source>
        <strain evidence="4">RMSCC 2394</strain>
    </source>
</reference>
<gene>
    <name evidence="3" type="ORF">CIRG_07139</name>
</gene>
<sequence>MALVDGESQNGRWANQDSGSGRTLDDAAGPLYYSPSTTKFLASRQHTSAVEETPALIHNTDCESITVKMARPVNDPRLCFSIDNIRAFHLQNGEQSELTPSGPQTLSLLMVPTSAPCPDPTNAQSTVEDFYLHLHLPPELELPLPATTQIYHQPPDSYLIPRWDLGPEAGAFTRIQFPPVGTGPGKVSQEDIDTFETILAQCTAFLERSPPPNYHTPYNPASYGPGEGYVNSGKEKQKPSHGQIVLVDEENGSVVGELSQGFDLAESADVKPGSKDPVQIQLPTQGEGNQISVSNAPPEYLRLASHPAYAKSSLVQNAAAASRLLVTTSMHISNAFQSGAESFTKKTKPNAKPMTFTPTTHAHIRRINTISSSAAALSAKTVGQIGKYAQNFGASLAKKGERDSGTRGFDKDGRPIPSYKPGILNRSLIAFSTIGDGIEQSARNLLESGSLAATTVVGHRYGSEAGAATSHLTGGVKNVGLVYIDAAGVSRRAILKSVAKGMVVGRMRDGQQVVVGGGDGGQLPNGFDKPGQTPGGPPMSTGFPGYPRVPSPSPTPPPAYGARSGVSLGGTTMQGSKR</sequence>
<evidence type="ECO:0000313" key="4">
    <source>
        <dbReference type="Proteomes" id="UP000054565"/>
    </source>
</evidence>
<evidence type="ECO:0000259" key="2">
    <source>
        <dbReference type="Pfam" id="PF06911"/>
    </source>
</evidence>
<feature type="region of interest" description="Disordered" evidence="1">
    <location>
        <begin position="1"/>
        <end position="29"/>
    </location>
</feature>
<organism evidence="3 4">
    <name type="scientific">Coccidioides immitis RMSCC 2394</name>
    <dbReference type="NCBI Taxonomy" id="404692"/>
    <lineage>
        <taxon>Eukaryota</taxon>
        <taxon>Fungi</taxon>
        <taxon>Dikarya</taxon>
        <taxon>Ascomycota</taxon>
        <taxon>Pezizomycotina</taxon>
        <taxon>Eurotiomycetes</taxon>
        <taxon>Eurotiomycetidae</taxon>
        <taxon>Onygenales</taxon>
        <taxon>Onygenaceae</taxon>
        <taxon>Coccidioides</taxon>
    </lineage>
</organism>
<feature type="region of interest" description="Disordered" evidence="1">
    <location>
        <begin position="519"/>
        <end position="578"/>
    </location>
</feature>
<proteinExistence type="predicted"/>
<dbReference type="GO" id="GO:0005886">
    <property type="term" value="C:plasma membrane"/>
    <property type="evidence" value="ECO:0007669"/>
    <property type="project" value="TreeGrafter"/>
</dbReference>
<dbReference type="Pfam" id="PF06911">
    <property type="entry name" value="Senescence"/>
    <property type="match status" value="1"/>
</dbReference>
<evidence type="ECO:0000256" key="1">
    <source>
        <dbReference type="SAM" id="MobiDB-lite"/>
    </source>
</evidence>
<dbReference type="PANTHER" id="PTHR21068">
    <property type="entry name" value="SPARTIN"/>
    <property type="match status" value="1"/>
</dbReference>
<dbReference type="Proteomes" id="UP000054565">
    <property type="component" value="Unassembled WGS sequence"/>
</dbReference>